<feature type="region of interest" description="Disordered" evidence="1">
    <location>
        <begin position="1"/>
        <end position="39"/>
    </location>
</feature>
<evidence type="ECO:0000313" key="2">
    <source>
        <dbReference type="EMBL" id="KAK3862088.1"/>
    </source>
</evidence>
<accession>A0AAE1K3Q5</accession>
<comment type="caution">
    <text evidence="2">The sequence shown here is derived from an EMBL/GenBank/DDBJ whole genome shotgun (WGS) entry which is preliminary data.</text>
</comment>
<organism evidence="2 3">
    <name type="scientific">Petrolisthes cinctipes</name>
    <name type="common">Flat porcelain crab</name>
    <dbReference type="NCBI Taxonomy" id="88211"/>
    <lineage>
        <taxon>Eukaryota</taxon>
        <taxon>Metazoa</taxon>
        <taxon>Ecdysozoa</taxon>
        <taxon>Arthropoda</taxon>
        <taxon>Crustacea</taxon>
        <taxon>Multicrustacea</taxon>
        <taxon>Malacostraca</taxon>
        <taxon>Eumalacostraca</taxon>
        <taxon>Eucarida</taxon>
        <taxon>Decapoda</taxon>
        <taxon>Pleocyemata</taxon>
        <taxon>Anomura</taxon>
        <taxon>Galatheoidea</taxon>
        <taxon>Porcellanidae</taxon>
        <taxon>Petrolisthes</taxon>
    </lineage>
</organism>
<keyword evidence="3" id="KW-1185">Reference proteome</keyword>
<protein>
    <submittedName>
        <fullName evidence="2">Uncharacterized protein</fullName>
    </submittedName>
</protein>
<dbReference type="EMBL" id="JAWQEG010004329">
    <property type="protein sequence ID" value="KAK3862088.1"/>
    <property type="molecule type" value="Genomic_DNA"/>
</dbReference>
<sequence length="81" mass="9189">MAQEETDRQQEGKNDGKSRETGTVEKIDRSAPTLRSITPYFSPTQYSLVNITLCMEHQHHTPAPLPIAMGLMMPEESWSKE</sequence>
<reference evidence="2" key="1">
    <citation type="submission" date="2023-10" db="EMBL/GenBank/DDBJ databases">
        <title>Genome assemblies of two species of porcelain crab, Petrolisthes cinctipes and Petrolisthes manimaculis (Anomura: Porcellanidae).</title>
        <authorList>
            <person name="Angst P."/>
        </authorList>
    </citation>
    <scope>NUCLEOTIDE SEQUENCE</scope>
    <source>
        <strain evidence="2">PB745_01</strain>
        <tissue evidence="2">Gill</tissue>
    </source>
</reference>
<dbReference type="Proteomes" id="UP001286313">
    <property type="component" value="Unassembled WGS sequence"/>
</dbReference>
<feature type="compositionally biased region" description="Basic and acidic residues" evidence="1">
    <location>
        <begin position="1"/>
        <end position="29"/>
    </location>
</feature>
<dbReference type="AlphaFoldDB" id="A0AAE1K3Q5"/>
<name>A0AAE1K3Q5_PETCI</name>
<evidence type="ECO:0000256" key="1">
    <source>
        <dbReference type="SAM" id="MobiDB-lite"/>
    </source>
</evidence>
<proteinExistence type="predicted"/>
<evidence type="ECO:0000313" key="3">
    <source>
        <dbReference type="Proteomes" id="UP001286313"/>
    </source>
</evidence>
<gene>
    <name evidence="2" type="ORF">Pcinc_032018</name>
</gene>